<keyword evidence="8" id="KW-1185">Reference proteome</keyword>
<dbReference type="InterPro" id="IPR042197">
    <property type="entry name" value="Apaf_helical"/>
</dbReference>
<evidence type="ECO:0000259" key="5">
    <source>
        <dbReference type="PROSITE" id="PS50209"/>
    </source>
</evidence>
<dbReference type="Pfam" id="PF00619">
    <property type="entry name" value="CARD"/>
    <property type="match status" value="1"/>
</dbReference>
<dbReference type="Proteomes" id="UP000005204">
    <property type="component" value="Unassembled WGS sequence"/>
</dbReference>
<dbReference type="Pfam" id="PF21296">
    <property type="entry name" value="WHD_APAF1"/>
    <property type="match status" value="1"/>
</dbReference>
<dbReference type="SMART" id="SM00320">
    <property type="entry name" value="WD40"/>
    <property type="match status" value="3"/>
</dbReference>
<dbReference type="CDD" id="cd01671">
    <property type="entry name" value="CARD"/>
    <property type="match status" value="1"/>
</dbReference>
<dbReference type="Gene3D" id="1.10.10.10">
    <property type="entry name" value="Winged helix-like DNA-binding domain superfamily/Winged helix DNA-binding domain"/>
    <property type="match status" value="1"/>
</dbReference>
<dbReference type="PANTHER" id="PTHR22845">
    <property type="entry name" value="APOPTOTIC PROTEASE-ACTIVATING FACTOR 1"/>
    <property type="match status" value="1"/>
</dbReference>
<keyword evidence="2" id="KW-0053">Apoptosis</keyword>
<dbReference type="SUPFAM" id="SSF52540">
    <property type="entry name" value="P-loop containing nucleoside triphosphate hydrolases"/>
    <property type="match status" value="1"/>
</dbReference>
<dbReference type="InterPro" id="IPR002182">
    <property type="entry name" value="NB-ARC"/>
</dbReference>
<dbReference type="Gene3D" id="1.10.533.10">
    <property type="entry name" value="Death Domain, Fas"/>
    <property type="match status" value="1"/>
</dbReference>
<reference evidence="8" key="1">
    <citation type="journal article" date="2008" name="Insect Biochem. Mol. Biol.">
        <title>The genome of a lepidopteran model insect, the silkworm Bombyx mori.</title>
        <authorList>
            <consortium name="International Silkworm Genome Consortium"/>
        </authorList>
    </citation>
    <scope>NUCLEOTIDE SEQUENCE [LARGE SCALE GENOMIC DNA]</scope>
    <source>
        <strain evidence="8">p50T</strain>
    </source>
</reference>
<evidence type="ECO:0000256" key="2">
    <source>
        <dbReference type="ARBA" id="ARBA00022703"/>
    </source>
</evidence>
<dbReference type="GO" id="GO:0042981">
    <property type="term" value="P:regulation of apoptotic process"/>
    <property type="evidence" value="ECO:0007669"/>
    <property type="project" value="InterPro"/>
</dbReference>
<sequence length="1433" mass="162997">MPGSKKSMAVKSAGKVMASVFWDADGILMIDYLPKDERAAIEMDLKNRKLLQHNQQAIIKDLDVQYILDELYTKQAISSEVYEHIANLVIVKNRVEGVRYLIDCLLRYGTNQAYEAFVDSLAKDYNWLWEKFATQSNGPMFNDSFEDSLSKGDVPRLPEHHVRRKAVETEVLSKIKELTRHKILVLHGMLGSGKTCVAINVLRDNPELITNNFNDIVFWMNFANCKTDDDIIAQQNTLLRKISSMYIQNSHMNSSISMSSMGSNIDSHSLSYYDRTWNDFRDRLKNLFSEPPLKEGLLVMDEVNDRKCVEAFDIGCKILITTRDTDVVANYHPQIVTVENSFTERESLELFASCLDEPVSKLPSYAKELNELCKGSPFHVALIGAQLAEDRERLKHDRSHWKYYLKKLKKNFFSVWKTNNDNPMKTIQVCINSLNPNTLAMFMKLAVLPDSVKVTAQVYSKLWNVDVNEVENITKKLKSKSLIIKNYDRDQKKYLYEVHDLIMNYLRSCTHEEEMKKLHDELLNSYRYDSETAPTEIVDDGYIAFYIGFHILKTKNLHQKWSLFSKLYLDLRFLGNKVRLTGPDDVMLDLQKYENYIVRDASCDFGVTRKWKLLVFKDGICRSFFNIETNKQKKELKGTGAAIKWIGVACTKDTTIVAALSTDGYLKLWFVDDFDDDDNANNLVEEEPNDAYNNYPSPLTFEPKLGPILNCRWTTSEDLLITHTSQMIILYRPKGAEYDVISEFDREQKLLCCVPCNNDKYIAVASFNAVYRVDLIDIRTKQKVVYFEETGAILDMLVVPGTNKIITLKQNEIMAHEFRVKPASINRGGTVIDSGAVKADVRFAAMAVNNSGSLLFAATDDSRVVCVDLKTNSRVFDIENRRGNVVSMAVSEVLMWDEFEPSSDVLLTGTDSTENSAKVWYLDASYVSQTAQRKGKVRLTSKFDVSFLNATTPTSPSASPLNSGVETVHNPLKSHQSFTNKDPVKKPIKTTMSLDRNTLKPLNLKGICNNNEGLIHPLLAVVDDMNNIQVMRGKKVLTEILEKSDEKITAVKVSPCNHYIMYGLKSGKVKRYTLRTKEMTTIMHVNSPVQYLNYINNRLMLVAWKNRCLMSYKLGHEETWKTEMLQAGNTHLGSQESQLGSDWQSMKIRNGHSDLSTSSSEASVSSRENRLFHGGEMKELYKQSDLVDCFWVADTGLITVESNAAIKLWNKDCKVSTILNARQMDTYITCAAFQNNVLVICDSENKGFQSYELKFDNTIDLCLIQEYKLNNVVTSCDITSDGYILAMGLDCGNVVLWNVKGKRQISLLKHHNSRVQACSFSPVPDRLYRSSVHSPGVTSPADAVADDQPPLVLVTMASEIVWWNITYVIRIRASNKSLWRCKEGSKRKEILACIKLSGINATRLCHDENFSCFVTVDNPGHVHIMNVMRDLCT</sequence>
<evidence type="ECO:0000256" key="1">
    <source>
        <dbReference type="ARBA" id="ARBA00022574"/>
    </source>
</evidence>
<dbReference type="Gene3D" id="3.40.50.300">
    <property type="entry name" value="P-loop containing nucleotide triphosphate hydrolases"/>
    <property type="match status" value="1"/>
</dbReference>
<dbReference type="PANTHER" id="PTHR22845:SF5">
    <property type="entry name" value="APOPTOTIC PROTEASE-ACTIVATING FACTOR 1"/>
    <property type="match status" value="1"/>
</dbReference>
<dbReference type="Gene3D" id="1.25.40.370">
    <property type="match status" value="1"/>
</dbReference>
<dbReference type="HOGENOM" id="CLU_002431_0_0_1"/>
<dbReference type="EMBL" id="HQ179968">
    <property type="protein sequence ID" value="ADP21242.1"/>
    <property type="molecule type" value="mRNA"/>
</dbReference>
<name>E3VQ35_BOMMO</name>
<dbReference type="InterPro" id="IPR001680">
    <property type="entry name" value="WD40_rpt"/>
</dbReference>
<dbReference type="InterPro" id="IPR027417">
    <property type="entry name" value="P-loop_NTPase"/>
</dbReference>
<dbReference type="InterPro" id="IPR015943">
    <property type="entry name" value="WD40/YVTN_repeat-like_dom_sf"/>
</dbReference>
<reference evidence="6" key="3">
    <citation type="submission" date="2010-08" db="EMBL/GenBank/DDBJ databases">
        <authorList>
            <person name="Zhang J.-Y."/>
            <person name="Pan M.-H."/>
            <person name="Lu C."/>
        </authorList>
    </citation>
    <scope>NUCLEOTIDE SEQUENCE</scope>
</reference>
<dbReference type="InterPro" id="IPR048975">
    <property type="entry name" value="WHD_APAF1"/>
</dbReference>
<evidence type="ECO:0000313" key="8">
    <source>
        <dbReference type="Proteomes" id="UP000005204"/>
    </source>
</evidence>
<evidence type="ECO:0000313" key="7">
    <source>
        <dbReference type="EnsemblMetazoa" id="NP_001186937.1"/>
    </source>
</evidence>
<keyword evidence="3" id="KW-0677">Repeat</keyword>
<dbReference type="SMR" id="E3VQ35"/>
<dbReference type="SUPFAM" id="SSF101898">
    <property type="entry name" value="NHL repeat"/>
    <property type="match status" value="1"/>
</dbReference>
<keyword evidence="1" id="KW-0853">WD repeat</keyword>
<evidence type="ECO:0000256" key="4">
    <source>
        <dbReference type="SAM" id="MobiDB-lite"/>
    </source>
</evidence>
<feature type="region of interest" description="Disordered" evidence="4">
    <location>
        <begin position="952"/>
        <end position="985"/>
    </location>
</feature>
<reference evidence="6" key="2">
    <citation type="journal article" date="2010" name="BMC Genomics">
        <title>The genomic underpinnings of apoptosis in the silkworm, Bombyx mori.</title>
        <authorList>
            <person name="Zhang J.Y."/>
            <person name="Pan M.H."/>
            <person name="Sun Z.Y."/>
            <person name="Huang S.J."/>
            <person name="Yu Z.S."/>
            <person name="Liu D."/>
            <person name="Zhao D.H."/>
            <person name="Lu C."/>
        </authorList>
    </citation>
    <scope>NUCLEOTIDE SEQUENCE</scope>
</reference>
<dbReference type="Gene3D" id="2.130.10.10">
    <property type="entry name" value="YVTN repeat-like/Quinoprotein amine dehydrogenase"/>
    <property type="match status" value="2"/>
</dbReference>
<proteinExistence type="evidence at transcript level"/>
<dbReference type="SUPFAM" id="SSF50978">
    <property type="entry name" value="WD40 repeat-like"/>
    <property type="match status" value="2"/>
</dbReference>
<accession>E3VQ35</accession>
<dbReference type="GO" id="GO:0006915">
    <property type="term" value="P:apoptotic process"/>
    <property type="evidence" value="ECO:0007669"/>
    <property type="project" value="UniProtKB-KW"/>
</dbReference>
<gene>
    <name evidence="7" type="primary">100529085</name>
</gene>
<evidence type="ECO:0000256" key="3">
    <source>
        <dbReference type="ARBA" id="ARBA00022737"/>
    </source>
</evidence>
<feature type="domain" description="CARD" evidence="5">
    <location>
        <begin position="43"/>
        <end position="121"/>
    </location>
</feature>
<dbReference type="InterPro" id="IPR001315">
    <property type="entry name" value="CARD"/>
</dbReference>
<dbReference type="Pfam" id="PF01359">
    <property type="entry name" value="Transposase_1"/>
    <property type="match status" value="1"/>
</dbReference>
<dbReference type="PROSITE" id="PS50209">
    <property type="entry name" value="CARD"/>
    <property type="match status" value="1"/>
</dbReference>
<dbReference type="InterPro" id="IPR011029">
    <property type="entry name" value="DEATH-like_dom_sf"/>
</dbReference>
<dbReference type="InterPro" id="IPR036322">
    <property type="entry name" value="WD40_repeat_dom_sf"/>
</dbReference>
<dbReference type="InterPro" id="IPR001888">
    <property type="entry name" value="Transposase_1"/>
</dbReference>
<organism evidence="6">
    <name type="scientific">Bombyx mori</name>
    <name type="common">Silk moth</name>
    <dbReference type="NCBI Taxonomy" id="7091"/>
    <lineage>
        <taxon>Eukaryota</taxon>
        <taxon>Metazoa</taxon>
        <taxon>Ecdysozoa</taxon>
        <taxon>Arthropoda</taxon>
        <taxon>Hexapoda</taxon>
        <taxon>Insecta</taxon>
        <taxon>Pterygota</taxon>
        <taxon>Neoptera</taxon>
        <taxon>Endopterygota</taxon>
        <taxon>Lepidoptera</taxon>
        <taxon>Glossata</taxon>
        <taxon>Ditrysia</taxon>
        <taxon>Bombycoidea</taxon>
        <taxon>Bombycidae</taxon>
        <taxon>Bombycinae</taxon>
        <taxon>Bombyx</taxon>
    </lineage>
</organism>
<dbReference type="SUPFAM" id="SSF47986">
    <property type="entry name" value="DEATH domain"/>
    <property type="match status" value="1"/>
</dbReference>
<feature type="compositionally biased region" description="Polar residues" evidence="4">
    <location>
        <begin position="952"/>
        <end position="965"/>
    </location>
</feature>
<dbReference type="GO" id="GO:0005829">
    <property type="term" value="C:cytosol"/>
    <property type="evidence" value="ECO:0007669"/>
    <property type="project" value="UniProtKB-ARBA"/>
</dbReference>
<dbReference type="Pfam" id="PF17908">
    <property type="entry name" value="APAF1_C"/>
    <property type="match status" value="1"/>
</dbReference>
<dbReference type="EnsemblMetazoa" id="NM_001200008.1">
    <property type="protein sequence ID" value="NP_001186937.1"/>
    <property type="gene ID" value="GeneID_100529085"/>
</dbReference>
<dbReference type="KEGG" id="bmor:100529085"/>
<evidence type="ECO:0000313" key="6">
    <source>
        <dbReference type="EMBL" id="ADP21242.1"/>
    </source>
</evidence>
<dbReference type="Pfam" id="PF00931">
    <property type="entry name" value="NB-ARC"/>
    <property type="match status" value="1"/>
</dbReference>
<dbReference type="Gene3D" id="1.10.8.430">
    <property type="entry name" value="Helical domain of apoptotic protease-activating factors"/>
    <property type="match status" value="1"/>
</dbReference>
<protein>
    <submittedName>
        <fullName evidence="6">Apaf-1</fullName>
    </submittedName>
</protein>
<dbReference type="GO" id="GO:0043531">
    <property type="term" value="F:ADP binding"/>
    <property type="evidence" value="ECO:0007669"/>
    <property type="project" value="InterPro"/>
</dbReference>
<reference evidence="7" key="4">
    <citation type="submission" date="2022-06" db="UniProtKB">
        <authorList>
            <consortium name="EnsemblMetazoa"/>
        </authorList>
    </citation>
    <scope>IDENTIFICATION</scope>
    <source>
        <strain evidence="7">p50T (Dazao)</strain>
    </source>
</reference>
<dbReference type="InterPro" id="IPR036388">
    <property type="entry name" value="WH-like_DNA-bd_sf"/>
</dbReference>
<dbReference type="InterPro" id="IPR041452">
    <property type="entry name" value="APAF1_C"/>
</dbReference>